<keyword evidence="3" id="KW-1185">Reference proteome</keyword>
<dbReference type="EMBL" id="LNSV01000082">
    <property type="protein sequence ID" value="KUH36305.1"/>
    <property type="molecule type" value="Genomic_DNA"/>
</dbReference>
<gene>
    <name evidence="2" type="ORF">ATE80_24235</name>
</gene>
<protein>
    <submittedName>
        <fullName evidence="2">Uncharacterized protein</fullName>
    </submittedName>
</protein>
<feature type="region of interest" description="Disordered" evidence="1">
    <location>
        <begin position="46"/>
        <end position="71"/>
    </location>
</feature>
<sequence>MLSSGDPYPVLQLGFVSRVGVACGREQLKALLLEVGVPVGMLCEQRGSRGGLPPDQGLARPSASGDQLSQRSLCSPRSLSSRCVQLQAVAAEAASRSDLITGTPSATL</sequence>
<evidence type="ECO:0000313" key="2">
    <source>
        <dbReference type="EMBL" id="KUH36305.1"/>
    </source>
</evidence>
<reference evidence="2 3" key="1">
    <citation type="submission" date="2015-11" db="EMBL/GenBank/DDBJ databases">
        <title>Genome-wide analysis reveals the secondary metabolome in Streptomyces kanasensis ZX01.</title>
        <authorList>
            <person name="Zhang G."/>
            <person name="Han L."/>
            <person name="Feng J."/>
            <person name="Zhang X."/>
        </authorList>
    </citation>
    <scope>NUCLEOTIDE SEQUENCE [LARGE SCALE GENOMIC DNA]</scope>
    <source>
        <strain evidence="2 3">ZX01</strain>
    </source>
</reference>
<accession>A0A117IUW6</accession>
<evidence type="ECO:0000313" key="3">
    <source>
        <dbReference type="Proteomes" id="UP000054011"/>
    </source>
</evidence>
<name>A0A117IUW6_9ACTN</name>
<dbReference type="Proteomes" id="UP000054011">
    <property type="component" value="Unassembled WGS sequence"/>
</dbReference>
<organism evidence="2 3">
    <name type="scientific">Streptomyces kanasensis</name>
    <dbReference type="NCBI Taxonomy" id="936756"/>
    <lineage>
        <taxon>Bacteria</taxon>
        <taxon>Bacillati</taxon>
        <taxon>Actinomycetota</taxon>
        <taxon>Actinomycetes</taxon>
        <taxon>Kitasatosporales</taxon>
        <taxon>Streptomycetaceae</taxon>
        <taxon>Streptomyces</taxon>
    </lineage>
</organism>
<proteinExistence type="predicted"/>
<evidence type="ECO:0000256" key="1">
    <source>
        <dbReference type="SAM" id="MobiDB-lite"/>
    </source>
</evidence>
<dbReference type="AlphaFoldDB" id="A0A117IUW6"/>
<comment type="caution">
    <text evidence="2">The sequence shown here is derived from an EMBL/GenBank/DDBJ whole genome shotgun (WGS) entry which is preliminary data.</text>
</comment>